<protein>
    <submittedName>
        <fullName evidence="1">34065_t:CDS:1</fullName>
    </submittedName>
</protein>
<proteinExistence type="predicted"/>
<organism evidence="1 2">
    <name type="scientific">Gigaspora margarita</name>
    <dbReference type="NCBI Taxonomy" id="4874"/>
    <lineage>
        <taxon>Eukaryota</taxon>
        <taxon>Fungi</taxon>
        <taxon>Fungi incertae sedis</taxon>
        <taxon>Mucoromycota</taxon>
        <taxon>Glomeromycotina</taxon>
        <taxon>Glomeromycetes</taxon>
        <taxon>Diversisporales</taxon>
        <taxon>Gigasporaceae</taxon>
        <taxon>Gigaspora</taxon>
    </lineage>
</organism>
<accession>A0ABN7UUK5</accession>
<reference evidence="1 2" key="1">
    <citation type="submission" date="2021-06" db="EMBL/GenBank/DDBJ databases">
        <authorList>
            <person name="Kallberg Y."/>
            <person name="Tangrot J."/>
            <person name="Rosling A."/>
        </authorList>
    </citation>
    <scope>NUCLEOTIDE SEQUENCE [LARGE SCALE GENOMIC DNA]</scope>
    <source>
        <strain evidence="1 2">120-4 pot B 10/14</strain>
    </source>
</reference>
<dbReference type="InterPro" id="IPR011990">
    <property type="entry name" value="TPR-like_helical_dom_sf"/>
</dbReference>
<keyword evidence="2" id="KW-1185">Reference proteome</keyword>
<gene>
    <name evidence="1" type="ORF">GMARGA_LOCUS10422</name>
</gene>
<dbReference type="Proteomes" id="UP000789901">
    <property type="component" value="Unassembled WGS sequence"/>
</dbReference>
<evidence type="ECO:0000313" key="2">
    <source>
        <dbReference type="Proteomes" id="UP000789901"/>
    </source>
</evidence>
<name>A0ABN7UUK5_GIGMA</name>
<comment type="caution">
    <text evidence="1">The sequence shown here is derived from an EMBL/GenBank/DDBJ whole genome shotgun (WGS) entry which is preliminary data.</text>
</comment>
<dbReference type="Gene3D" id="1.25.40.10">
    <property type="entry name" value="Tetratricopeptide repeat domain"/>
    <property type="match status" value="1"/>
</dbReference>
<sequence length="80" mass="9496">MHLNYDYALVNFEEFAKTEDDKEVKYWLAYYLWHGIGVDKIRKQDQKAAIELLEGLVKEGYLKAHIFLKRIHNILAVSKL</sequence>
<evidence type="ECO:0000313" key="1">
    <source>
        <dbReference type="EMBL" id="CAG8671005.1"/>
    </source>
</evidence>
<dbReference type="EMBL" id="CAJVQB010005839">
    <property type="protein sequence ID" value="CAG8671005.1"/>
    <property type="molecule type" value="Genomic_DNA"/>
</dbReference>